<reference evidence="3 4" key="1">
    <citation type="journal article" date="2012" name="BMC Genomics">
        <title>Complete genome sequence of Saccharothrix espanaensis DSM 44229T and comparison to the other completely sequenced Pseudonocardiaceae.</title>
        <authorList>
            <person name="Strobel T."/>
            <person name="Al-Dilaimi A."/>
            <person name="Blom J."/>
            <person name="Gessner A."/>
            <person name="Kalinowski J."/>
            <person name="Luzhetska M."/>
            <person name="Puhler A."/>
            <person name="Szczepanowski R."/>
            <person name="Bechthold A."/>
            <person name="Ruckert C."/>
        </authorList>
    </citation>
    <scope>NUCLEOTIDE SEQUENCE [LARGE SCALE GENOMIC DNA]</scope>
    <source>
        <strain evidence="4">ATCC 51144 / DSM 44229 / JCM 9112 / NBRC 15066 / NRRL 15764</strain>
    </source>
</reference>
<dbReference type="InterPro" id="IPR025948">
    <property type="entry name" value="HTH-like_dom"/>
</dbReference>
<sequence length="119" mass="13359">MKLVEQLRGRFGVEFVLRVLGVSSSTYRGWVARQADPSDREREDRAITAEITDIHTASGGTYGSPRVHQVLRRRGVRVSRKRVERLMRQAGLQGAFLRKQGGGCRRPGGIRGPHRRPIG</sequence>
<keyword evidence="4" id="KW-1185">Reference proteome</keyword>
<dbReference type="STRING" id="1179773.BN6_21100"/>
<organism evidence="3 4">
    <name type="scientific">Saccharothrix espanaensis (strain ATCC 51144 / DSM 44229 / JCM 9112 / NBRC 15066 / NRRL 15764)</name>
    <dbReference type="NCBI Taxonomy" id="1179773"/>
    <lineage>
        <taxon>Bacteria</taxon>
        <taxon>Bacillati</taxon>
        <taxon>Actinomycetota</taxon>
        <taxon>Actinomycetes</taxon>
        <taxon>Pseudonocardiales</taxon>
        <taxon>Pseudonocardiaceae</taxon>
        <taxon>Saccharothrix</taxon>
    </lineage>
</organism>
<evidence type="ECO:0000313" key="4">
    <source>
        <dbReference type="Proteomes" id="UP000006281"/>
    </source>
</evidence>
<dbReference type="PATRIC" id="fig|1179773.3.peg.2106"/>
<feature type="compositionally biased region" description="Gly residues" evidence="1">
    <location>
        <begin position="100"/>
        <end position="111"/>
    </location>
</feature>
<evidence type="ECO:0000256" key="1">
    <source>
        <dbReference type="SAM" id="MobiDB-lite"/>
    </source>
</evidence>
<dbReference type="PANTHER" id="PTHR46889">
    <property type="entry name" value="TRANSPOSASE INSF FOR INSERTION SEQUENCE IS3B-RELATED"/>
    <property type="match status" value="1"/>
</dbReference>
<feature type="region of interest" description="Disordered" evidence="1">
    <location>
        <begin position="98"/>
        <end position="119"/>
    </location>
</feature>
<dbReference type="HOGENOM" id="CLU_027402_21_9_11"/>
<name>K0JV94_SACES</name>
<protein>
    <recommendedName>
        <fullName evidence="2">HTH-like domain-containing protein</fullName>
    </recommendedName>
</protein>
<dbReference type="eggNOG" id="COG2801">
    <property type="taxonomic scope" value="Bacteria"/>
</dbReference>
<dbReference type="InterPro" id="IPR050900">
    <property type="entry name" value="Transposase_IS3/IS150/IS904"/>
</dbReference>
<dbReference type="PANTHER" id="PTHR46889:SF4">
    <property type="entry name" value="TRANSPOSASE INSO FOR INSERTION SEQUENCE ELEMENT IS911B-RELATED"/>
    <property type="match status" value="1"/>
</dbReference>
<accession>K0JV94</accession>
<evidence type="ECO:0000313" key="3">
    <source>
        <dbReference type="EMBL" id="CCH29432.1"/>
    </source>
</evidence>
<dbReference type="Proteomes" id="UP000006281">
    <property type="component" value="Chromosome"/>
</dbReference>
<dbReference type="RefSeq" id="WP_015099544.1">
    <property type="nucleotide sequence ID" value="NC_019673.1"/>
</dbReference>
<gene>
    <name evidence="3" type="ordered locus">BN6_21100</name>
</gene>
<feature type="domain" description="HTH-like" evidence="2">
    <location>
        <begin position="42"/>
        <end position="99"/>
    </location>
</feature>
<dbReference type="EMBL" id="HE804045">
    <property type="protein sequence ID" value="CCH29432.1"/>
    <property type="molecule type" value="Genomic_DNA"/>
</dbReference>
<dbReference type="AlphaFoldDB" id="K0JV94"/>
<dbReference type="KEGG" id="sesp:BN6_21100"/>
<proteinExistence type="predicted"/>
<evidence type="ECO:0000259" key="2">
    <source>
        <dbReference type="Pfam" id="PF13276"/>
    </source>
</evidence>
<dbReference type="Pfam" id="PF13276">
    <property type="entry name" value="HTH_21"/>
    <property type="match status" value="1"/>
</dbReference>
<dbReference type="OrthoDB" id="3254719at2"/>